<dbReference type="EnsemblPlants" id="KQL02390">
    <property type="protein sequence ID" value="KQL02390"/>
    <property type="gene ID" value="SETIT_015766mg"/>
</dbReference>
<name>K3YNC6_SETIT</name>
<keyword evidence="1" id="KW-0472">Membrane</keyword>
<evidence type="ECO:0000256" key="1">
    <source>
        <dbReference type="SAM" id="Phobius"/>
    </source>
</evidence>
<keyword evidence="1" id="KW-0812">Transmembrane</keyword>
<feature type="domain" description="KIB1-4 beta-propeller" evidence="2">
    <location>
        <begin position="116"/>
        <end position="360"/>
    </location>
</feature>
<protein>
    <recommendedName>
        <fullName evidence="2">KIB1-4 beta-propeller domain-containing protein</fullName>
    </recommendedName>
</protein>
<dbReference type="Gramene" id="KQL02390">
    <property type="protein sequence ID" value="KQL02390"/>
    <property type="gene ID" value="SETIT_015766mg"/>
</dbReference>
<dbReference type="InParanoid" id="K3YNC6"/>
<dbReference type="PANTHER" id="PTHR33165">
    <property type="entry name" value="F-BOX DOMAIN CONTAINING PROTEIN-LIKE-RELATED"/>
    <property type="match status" value="1"/>
</dbReference>
<evidence type="ECO:0000313" key="3">
    <source>
        <dbReference type="EnsemblPlants" id="KQL02390"/>
    </source>
</evidence>
<dbReference type="eggNOG" id="ENOG502R6EE">
    <property type="taxonomic scope" value="Eukaryota"/>
</dbReference>
<dbReference type="Pfam" id="PF03478">
    <property type="entry name" value="Beta-prop_KIB1-4"/>
    <property type="match status" value="1"/>
</dbReference>
<dbReference type="OMA" id="CPMDKFL"/>
<reference evidence="3" key="2">
    <citation type="submission" date="2018-08" db="UniProtKB">
        <authorList>
            <consortium name="EnsemblPlants"/>
        </authorList>
    </citation>
    <scope>IDENTIFICATION</scope>
    <source>
        <strain evidence="3">Yugu1</strain>
    </source>
</reference>
<proteinExistence type="predicted"/>
<dbReference type="FunCoup" id="K3YNC6">
    <property type="interactions" value="1"/>
</dbReference>
<evidence type="ECO:0000259" key="2">
    <source>
        <dbReference type="Pfam" id="PF03478"/>
    </source>
</evidence>
<dbReference type="AlphaFoldDB" id="K3YNC6"/>
<sequence>MTTQCSTFRRLTRSDAAGKVSPDWASLDGDLVELIGWRVLAAGDLQDYVRFRAVCHHWSASTAAPSGVWHQRWVIERSFELQVCRKPPSLMVSIKPATLYSEQEKSMQTVRGFVRFFNLSTGAFARAHLPLLDGHVVLDSVDGLLLLHRDSDTAVRLLHPFTGDVAELPPLASLLPQMEPSEQSKRSRLMAVCTSIAVSSTGAVTVMLAFNLLHPWKLKPLLKPVSFQGKLYALQFTSVDIHKVYIYQLNPPCPDADEGPSRLPLPEKIAECPMDKFLYTLSFVECGSELLLVAYNDVSRSKLVVYRLADLVSGKIEPITSIGDHTLFVSERSLCVSNSPNNGSKSFPSISLSPNCIICLHSLPPVDPGSVGLARFEQYDLGTGFWTAASDGDIFQKPPASPHTLIHHIFTCCHRKYWHKGIMFCVDTLPIWMVKRELRIGARYTSVLFGCR</sequence>
<dbReference type="Proteomes" id="UP000004995">
    <property type="component" value="Unassembled WGS sequence"/>
</dbReference>
<dbReference type="PANTHER" id="PTHR33165:SF106">
    <property type="entry name" value="EXPRESSED PROTEIN"/>
    <property type="match status" value="1"/>
</dbReference>
<keyword evidence="4" id="KW-1185">Reference proteome</keyword>
<dbReference type="EMBL" id="AGNK02003966">
    <property type="status" value="NOT_ANNOTATED_CDS"/>
    <property type="molecule type" value="Genomic_DNA"/>
</dbReference>
<reference evidence="4" key="1">
    <citation type="journal article" date="2012" name="Nat. Biotechnol.">
        <title>Reference genome sequence of the model plant Setaria.</title>
        <authorList>
            <person name="Bennetzen J.L."/>
            <person name="Schmutz J."/>
            <person name="Wang H."/>
            <person name="Percifield R."/>
            <person name="Hawkins J."/>
            <person name="Pontaroli A.C."/>
            <person name="Estep M."/>
            <person name="Feng L."/>
            <person name="Vaughn J.N."/>
            <person name="Grimwood J."/>
            <person name="Jenkins J."/>
            <person name="Barry K."/>
            <person name="Lindquist E."/>
            <person name="Hellsten U."/>
            <person name="Deshpande S."/>
            <person name="Wang X."/>
            <person name="Wu X."/>
            <person name="Mitros T."/>
            <person name="Triplett J."/>
            <person name="Yang X."/>
            <person name="Ye C.Y."/>
            <person name="Mauro-Herrera M."/>
            <person name="Wang L."/>
            <person name="Li P."/>
            <person name="Sharma M."/>
            <person name="Sharma R."/>
            <person name="Ronald P.C."/>
            <person name="Panaud O."/>
            <person name="Kellogg E.A."/>
            <person name="Brutnell T.P."/>
            <person name="Doust A.N."/>
            <person name="Tuskan G.A."/>
            <person name="Rokhsar D."/>
            <person name="Devos K.M."/>
        </authorList>
    </citation>
    <scope>NUCLEOTIDE SEQUENCE [LARGE SCALE GENOMIC DNA]</scope>
    <source>
        <strain evidence="4">cv. Yugu1</strain>
    </source>
</reference>
<evidence type="ECO:0000313" key="4">
    <source>
        <dbReference type="Proteomes" id="UP000004995"/>
    </source>
</evidence>
<organism evidence="3 4">
    <name type="scientific">Setaria italica</name>
    <name type="common">Foxtail millet</name>
    <name type="synonym">Panicum italicum</name>
    <dbReference type="NCBI Taxonomy" id="4555"/>
    <lineage>
        <taxon>Eukaryota</taxon>
        <taxon>Viridiplantae</taxon>
        <taxon>Streptophyta</taxon>
        <taxon>Embryophyta</taxon>
        <taxon>Tracheophyta</taxon>
        <taxon>Spermatophyta</taxon>
        <taxon>Magnoliopsida</taxon>
        <taxon>Liliopsida</taxon>
        <taxon>Poales</taxon>
        <taxon>Poaceae</taxon>
        <taxon>PACMAD clade</taxon>
        <taxon>Panicoideae</taxon>
        <taxon>Panicodae</taxon>
        <taxon>Paniceae</taxon>
        <taxon>Cenchrinae</taxon>
        <taxon>Setaria</taxon>
    </lineage>
</organism>
<dbReference type="HOGENOM" id="CLU_040241_2_0_1"/>
<accession>K3YNC6</accession>
<keyword evidence="1" id="KW-1133">Transmembrane helix</keyword>
<feature type="transmembrane region" description="Helical" evidence="1">
    <location>
        <begin position="189"/>
        <end position="213"/>
    </location>
</feature>
<dbReference type="InterPro" id="IPR005174">
    <property type="entry name" value="KIB1-4_b-propeller"/>
</dbReference>